<reference evidence="3 4" key="1">
    <citation type="submission" date="2020-03" db="EMBL/GenBank/DDBJ databases">
        <title>WGS of actinomycetes isolated from Thailand.</title>
        <authorList>
            <person name="Thawai C."/>
        </authorList>
    </citation>
    <scope>NUCLEOTIDE SEQUENCE [LARGE SCALE GENOMIC DNA]</scope>
    <source>
        <strain evidence="3 4">PRB2-1</strain>
    </source>
</reference>
<feature type="region of interest" description="Disordered" evidence="1">
    <location>
        <begin position="1"/>
        <end position="21"/>
    </location>
</feature>
<organism evidence="3 4">
    <name type="scientific">Actinacidiphila epipremni</name>
    <dbReference type="NCBI Taxonomy" id="2053013"/>
    <lineage>
        <taxon>Bacteria</taxon>
        <taxon>Bacillati</taxon>
        <taxon>Actinomycetota</taxon>
        <taxon>Actinomycetes</taxon>
        <taxon>Kitasatosporales</taxon>
        <taxon>Streptomycetaceae</taxon>
        <taxon>Actinacidiphila</taxon>
    </lineage>
</organism>
<dbReference type="Proteomes" id="UP000734511">
    <property type="component" value="Unassembled WGS sequence"/>
</dbReference>
<dbReference type="RefSeq" id="WP_167981461.1">
    <property type="nucleotide sequence ID" value="NZ_JAATEJ010000002.1"/>
</dbReference>
<gene>
    <name evidence="3" type="ORF">HCN08_04160</name>
</gene>
<accession>A0ABX0ZFV7</accession>
<proteinExistence type="predicted"/>
<sequence length="140" mass="14535">MAAVDTGPHGSPPAGRYGPGADARADRKLRIAAVVFGVLVAAGVGWYGYDTLAGDKVSAQVVAFEAVSDQSLQMHLEVHKGADSVAVCTVRSVDGDHDEVGRKDVRIAQHGKQVDTLVTLRTTSRGTTGEIVGCSVAGHR</sequence>
<protein>
    <submittedName>
        <fullName evidence="3">DUF4307 domain-containing protein</fullName>
    </submittedName>
</protein>
<dbReference type="EMBL" id="JAATEJ010000002">
    <property type="protein sequence ID" value="NJP42610.1"/>
    <property type="molecule type" value="Genomic_DNA"/>
</dbReference>
<evidence type="ECO:0000313" key="4">
    <source>
        <dbReference type="Proteomes" id="UP000734511"/>
    </source>
</evidence>
<keyword evidence="2" id="KW-0812">Transmembrane</keyword>
<dbReference type="Pfam" id="PF14155">
    <property type="entry name" value="DUF4307"/>
    <property type="match status" value="1"/>
</dbReference>
<keyword evidence="2" id="KW-0472">Membrane</keyword>
<keyword evidence="2" id="KW-1133">Transmembrane helix</keyword>
<feature type="transmembrane region" description="Helical" evidence="2">
    <location>
        <begin position="31"/>
        <end position="49"/>
    </location>
</feature>
<evidence type="ECO:0000256" key="2">
    <source>
        <dbReference type="SAM" id="Phobius"/>
    </source>
</evidence>
<dbReference type="InterPro" id="IPR025443">
    <property type="entry name" value="DUF4307"/>
</dbReference>
<name>A0ABX0ZFV7_9ACTN</name>
<comment type="caution">
    <text evidence="3">The sequence shown here is derived from an EMBL/GenBank/DDBJ whole genome shotgun (WGS) entry which is preliminary data.</text>
</comment>
<keyword evidence="4" id="KW-1185">Reference proteome</keyword>
<evidence type="ECO:0000256" key="1">
    <source>
        <dbReference type="SAM" id="MobiDB-lite"/>
    </source>
</evidence>
<evidence type="ECO:0000313" key="3">
    <source>
        <dbReference type="EMBL" id="NJP42610.1"/>
    </source>
</evidence>